<comment type="caution">
    <text evidence="1">The sequence shown here is derived from an EMBL/GenBank/DDBJ whole genome shotgun (WGS) entry which is preliminary data.</text>
</comment>
<dbReference type="PATRIC" id="fig|1160705.3.peg.3138"/>
<dbReference type="Proteomes" id="UP000011205">
    <property type="component" value="Unassembled WGS sequence"/>
</dbReference>
<gene>
    <name evidence="1" type="ORF">STVIR_3162</name>
</gene>
<sequence length="77" mass="8901">MRGYLLEEVLAWLLRSSGFEVLTADDDKDKEPWKVLKEDKNGLLVRGRGAWHQVDALGQFRYVPPFSLPVRLFVEAK</sequence>
<name>L8PKB9_STRVR</name>
<accession>L8PKB9</accession>
<proteinExistence type="predicted"/>
<organism evidence="1 2">
    <name type="scientific">Streptomyces viridochromogenes Tue57</name>
    <dbReference type="NCBI Taxonomy" id="1160705"/>
    <lineage>
        <taxon>Bacteria</taxon>
        <taxon>Bacillati</taxon>
        <taxon>Actinomycetota</taxon>
        <taxon>Actinomycetes</taxon>
        <taxon>Kitasatosporales</taxon>
        <taxon>Streptomycetaceae</taxon>
        <taxon>Streptomyces</taxon>
    </lineage>
</organism>
<reference evidence="1 2" key="1">
    <citation type="journal article" date="2013" name="Genome Announc.">
        <title>Draft Genome Sequence of Streptomyces viridochromogenes Strain Tu57, Producer of Avilamycin.</title>
        <authorList>
            <person name="Gruning B.A."/>
            <person name="Erxleben A."/>
            <person name="Hahnlein A."/>
            <person name="Gunther S."/>
        </authorList>
    </citation>
    <scope>NUCLEOTIDE SEQUENCE [LARGE SCALE GENOMIC DNA]</scope>
    <source>
        <strain evidence="1 2">Tue57</strain>
    </source>
</reference>
<protein>
    <submittedName>
        <fullName evidence="1">Uncharacterized protein</fullName>
    </submittedName>
</protein>
<evidence type="ECO:0000313" key="1">
    <source>
        <dbReference type="EMBL" id="ELS55817.1"/>
    </source>
</evidence>
<dbReference type="AlphaFoldDB" id="L8PKB9"/>
<evidence type="ECO:0000313" key="2">
    <source>
        <dbReference type="Proteomes" id="UP000011205"/>
    </source>
</evidence>
<dbReference type="EMBL" id="AMLP01000102">
    <property type="protein sequence ID" value="ELS55817.1"/>
    <property type="molecule type" value="Genomic_DNA"/>
</dbReference>